<evidence type="ECO:0000313" key="1">
    <source>
        <dbReference type="EMBL" id="RCJ31461.1"/>
    </source>
</evidence>
<dbReference type="Proteomes" id="UP000252085">
    <property type="component" value="Unassembled WGS sequence"/>
</dbReference>
<evidence type="ECO:0000313" key="2">
    <source>
        <dbReference type="Proteomes" id="UP000252085"/>
    </source>
</evidence>
<dbReference type="EMBL" id="LXQE01000175">
    <property type="protein sequence ID" value="RCJ31461.1"/>
    <property type="molecule type" value="Genomic_DNA"/>
</dbReference>
<accession>A0A367R698</accession>
<comment type="caution">
    <text evidence="1">The sequence shown here is derived from an EMBL/GenBank/DDBJ whole genome shotgun (WGS) entry which is preliminary data.</text>
</comment>
<proteinExistence type="predicted"/>
<dbReference type="AlphaFoldDB" id="A0A367R698"/>
<organism evidence="1 2">
    <name type="scientific">Nostoc punctiforme NIES-2108</name>
    <dbReference type="NCBI Taxonomy" id="1356359"/>
    <lineage>
        <taxon>Bacteria</taxon>
        <taxon>Bacillati</taxon>
        <taxon>Cyanobacteriota</taxon>
        <taxon>Cyanophyceae</taxon>
        <taxon>Nostocales</taxon>
        <taxon>Nostocaceae</taxon>
        <taxon>Nostoc</taxon>
    </lineage>
</organism>
<gene>
    <name evidence="1" type="ORF">A6769_30965</name>
</gene>
<sequence>MNNLSTKDLNRLRSQAKIIMNRVEIFIETYLLEAPPDENLINEALQEIIKATNSLTAAASKMKTAETAHKLNG</sequence>
<name>A0A367R698_NOSPU</name>
<reference evidence="1 2" key="1">
    <citation type="submission" date="2016-04" db="EMBL/GenBank/DDBJ databases">
        <authorList>
            <person name="Evans L.H."/>
            <person name="Alamgir A."/>
            <person name="Owens N."/>
            <person name="Weber N.D."/>
            <person name="Virtaneva K."/>
            <person name="Barbian K."/>
            <person name="Babar A."/>
            <person name="Rosenke K."/>
        </authorList>
    </citation>
    <scope>NUCLEOTIDE SEQUENCE [LARGE SCALE GENOMIC DNA]</scope>
    <source>
        <strain evidence="1">NIES-2108</strain>
    </source>
</reference>
<protein>
    <submittedName>
        <fullName evidence="1">Uncharacterized protein</fullName>
    </submittedName>
</protein>